<dbReference type="GO" id="GO:0004519">
    <property type="term" value="F:endonuclease activity"/>
    <property type="evidence" value="ECO:0007669"/>
    <property type="project" value="UniProtKB-KW"/>
</dbReference>
<dbReference type="AlphaFoldDB" id="A0A6I6EI12"/>
<sequence length="204" mass="22941">MLSSNAHPGLDQYVRLHGADWDDYERLITLRAERADPRLTYLDGELELMTPSIEHEGDKKRLGRLIETYADEIGIELEGFGSWTLKSPDKRLGAEADECYVVGPLTQPLNVPDFVIEVVRTSGGLDKLAVYAGLGVPEVWIWRDGRLSIHQLNDTGYQEQGRSRFLPGLDPRLIETCMTEPSQTQALRTLRAGLDHTTKRDASH</sequence>
<dbReference type="PANTHER" id="PTHR47152:SF4">
    <property type="entry name" value="SLR0445 PROTEIN"/>
    <property type="match status" value="1"/>
</dbReference>
<protein>
    <submittedName>
        <fullName evidence="2">Uma2 family endonuclease</fullName>
    </submittedName>
</protein>
<keyword evidence="2" id="KW-0255">Endonuclease</keyword>
<name>A0A6I6EI12_THETI</name>
<evidence type="ECO:0000259" key="1">
    <source>
        <dbReference type="Pfam" id="PF05685"/>
    </source>
</evidence>
<dbReference type="OrthoDB" id="5768410at2"/>
<dbReference type="SUPFAM" id="SSF52980">
    <property type="entry name" value="Restriction endonuclease-like"/>
    <property type="match status" value="1"/>
</dbReference>
<dbReference type="Pfam" id="PF05685">
    <property type="entry name" value="Uma2"/>
    <property type="match status" value="1"/>
</dbReference>
<keyword evidence="3" id="KW-1185">Reference proteome</keyword>
<keyword evidence="2" id="KW-0378">Hydrolase</keyword>
<dbReference type="InterPro" id="IPR008538">
    <property type="entry name" value="Uma2"/>
</dbReference>
<gene>
    <name evidence="2" type="ORF">E6P07_07770</name>
</gene>
<dbReference type="EMBL" id="CP039268">
    <property type="protein sequence ID" value="QGU32887.1"/>
    <property type="molecule type" value="Genomic_DNA"/>
</dbReference>
<dbReference type="InterPro" id="IPR012296">
    <property type="entry name" value="Nuclease_put_TT1808"/>
</dbReference>
<keyword evidence="2" id="KW-0540">Nuclease</keyword>
<dbReference type="Proteomes" id="UP000426424">
    <property type="component" value="Chromosome"/>
</dbReference>
<dbReference type="InterPro" id="IPR011335">
    <property type="entry name" value="Restrct_endonuc-II-like"/>
</dbReference>
<dbReference type="PANTHER" id="PTHR47152">
    <property type="entry name" value="SLR2084 PROTEIN-RELATED"/>
    <property type="match status" value="1"/>
</dbReference>
<evidence type="ECO:0000313" key="2">
    <source>
        <dbReference type="EMBL" id="QGU32887.1"/>
    </source>
</evidence>
<dbReference type="Gene3D" id="3.90.1570.10">
    <property type="entry name" value="tt1808, chain A"/>
    <property type="match status" value="1"/>
</dbReference>
<feature type="domain" description="Putative restriction endonuclease" evidence="1">
    <location>
        <begin position="21"/>
        <end position="164"/>
    </location>
</feature>
<accession>A0A6I6EI12</accession>
<dbReference type="RefSeq" id="WP_153975081.1">
    <property type="nucleotide sequence ID" value="NZ_CP039268.1"/>
</dbReference>
<reference evidence="2 3" key="1">
    <citation type="submission" date="2019-12" db="EMBL/GenBank/DDBJ databases">
        <title>The complete genome of the thermophilic, anoxygenic phototrophic gammaproteobacterium Thermochromatium tepidum.</title>
        <authorList>
            <person name="Sattley W.M."/>
            <person name="Swingley W.D."/>
            <person name="Burchell B.M."/>
            <person name="Gurbani S.A."/>
            <person name="Kujawa C.M."/>
            <person name="Nuccio D.A."/>
            <person name="Schladweiler J."/>
            <person name="Shaffer K.N."/>
            <person name="Stokes L.M."/>
            <person name="Touchman J.W."/>
            <person name="Blankenship R.E."/>
            <person name="Madigan M.T."/>
        </authorList>
    </citation>
    <scope>NUCLEOTIDE SEQUENCE [LARGE SCALE GENOMIC DNA]</scope>
    <source>
        <strain evidence="2 3">ATCC 43061</strain>
    </source>
</reference>
<proteinExistence type="predicted"/>
<organism evidence="2 3">
    <name type="scientific">Thermochromatium tepidum ATCC 43061</name>
    <dbReference type="NCBI Taxonomy" id="316276"/>
    <lineage>
        <taxon>Bacteria</taxon>
        <taxon>Pseudomonadati</taxon>
        <taxon>Pseudomonadota</taxon>
        <taxon>Gammaproteobacteria</taxon>
        <taxon>Chromatiales</taxon>
        <taxon>Chromatiaceae</taxon>
        <taxon>Thermochromatium</taxon>
    </lineage>
</organism>
<evidence type="ECO:0000313" key="3">
    <source>
        <dbReference type="Proteomes" id="UP000426424"/>
    </source>
</evidence>
<dbReference type="CDD" id="cd06260">
    <property type="entry name" value="DUF820-like"/>
    <property type="match status" value="1"/>
</dbReference>
<dbReference type="KEGG" id="ttp:E6P07_07770"/>